<evidence type="ECO:0000313" key="1">
    <source>
        <dbReference type="EMBL" id="POS78529.1"/>
    </source>
</evidence>
<reference evidence="1" key="1">
    <citation type="submission" date="2017-09" db="EMBL/GenBank/DDBJ databases">
        <title>Polyketide synthases of a Diaporthe helianthi virulent isolate.</title>
        <authorList>
            <person name="Baroncelli R."/>
        </authorList>
    </citation>
    <scope>NUCLEOTIDE SEQUENCE [LARGE SCALE GENOMIC DNA]</scope>
    <source>
        <strain evidence="1">7/96</strain>
    </source>
</reference>
<gene>
    <name evidence="1" type="ORF">DHEL01_v203061</name>
</gene>
<proteinExistence type="predicted"/>
<dbReference type="AlphaFoldDB" id="A0A2P5I7P2"/>
<accession>A0A2P5I7P2</accession>
<organism evidence="1 2">
    <name type="scientific">Diaporthe helianthi</name>
    <dbReference type="NCBI Taxonomy" id="158607"/>
    <lineage>
        <taxon>Eukaryota</taxon>
        <taxon>Fungi</taxon>
        <taxon>Dikarya</taxon>
        <taxon>Ascomycota</taxon>
        <taxon>Pezizomycotina</taxon>
        <taxon>Sordariomycetes</taxon>
        <taxon>Sordariomycetidae</taxon>
        <taxon>Diaporthales</taxon>
        <taxon>Diaporthaceae</taxon>
        <taxon>Diaporthe</taxon>
    </lineage>
</organism>
<evidence type="ECO:0000313" key="2">
    <source>
        <dbReference type="Proteomes" id="UP000094444"/>
    </source>
</evidence>
<comment type="caution">
    <text evidence="1">The sequence shown here is derived from an EMBL/GenBank/DDBJ whole genome shotgun (WGS) entry which is preliminary data.</text>
</comment>
<dbReference type="OrthoDB" id="10645365at2759"/>
<sequence>MRHFIKNRVFPRRFGRRHGRYQHFLEPTFEGLPPEIRLRIFEFGRGIEDLRAAVRASPARHRQYLDRDLDSGPPKKTEKERPVKLSWTFERHGLKERCP</sequence>
<dbReference type="Proteomes" id="UP000094444">
    <property type="component" value="Unassembled WGS sequence"/>
</dbReference>
<name>A0A2P5I7P2_DIAHE</name>
<dbReference type="EMBL" id="MAVT02000178">
    <property type="protein sequence ID" value="POS78529.1"/>
    <property type="molecule type" value="Genomic_DNA"/>
</dbReference>
<protein>
    <submittedName>
        <fullName evidence="1">Uncharacterized protein</fullName>
    </submittedName>
</protein>
<keyword evidence="2" id="KW-1185">Reference proteome</keyword>
<dbReference type="InParanoid" id="A0A2P5I7P2"/>